<evidence type="ECO:0000256" key="13">
    <source>
        <dbReference type="ARBA" id="ARBA00034808"/>
    </source>
</evidence>
<dbReference type="InterPro" id="IPR033454">
    <property type="entry name" value="RecG_wedge"/>
</dbReference>
<evidence type="ECO:0000259" key="16">
    <source>
        <dbReference type="PROSITE" id="PS51192"/>
    </source>
</evidence>
<evidence type="ECO:0000256" key="6">
    <source>
        <dbReference type="ARBA" id="ARBA00022806"/>
    </source>
</evidence>
<dbReference type="InterPro" id="IPR012340">
    <property type="entry name" value="NA-bd_OB-fold"/>
</dbReference>
<evidence type="ECO:0000256" key="14">
    <source>
        <dbReference type="ARBA" id="ARBA00048988"/>
    </source>
</evidence>
<comment type="caution">
    <text evidence="18">The sequence shown here is derived from an EMBL/GenBank/DDBJ whole genome shotgun (WGS) entry which is preliminary data.</text>
</comment>
<evidence type="ECO:0000256" key="8">
    <source>
        <dbReference type="ARBA" id="ARBA00023125"/>
    </source>
</evidence>
<dbReference type="InterPro" id="IPR014001">
    <property type="entry name" value="Helicase_ATP-bd"/>
</dbReference>
<evidence type="ECO:0000256" key="9">
    <source>
        <dbReference type="ARBA" id="ARBA00023172"/>
    </source>
</evidence>
<dbReference type="GO" id="GO:0003677">
    <property type="term" value="F:DNA binding"/>
    <property type="evidence" value="ECO:0007669"/>
    <property type="project" value="UniProtKB-KW"/>
</dbReference>
<reference evidence="18 19" key="1">
    <citation type="submission" date="2014-12" db="EMBL/GenBank/DDBJ databases">
        <title>Comparative genomics of the lactic acid bacteria isolated from the honey bee gut.</title>
        <authorList>
            <person name="Ellegaard K.M."/>
            <person name="Tamarit D."/>
            <person name="Javelind E."/>
            <person name="Olofsson T."/>
            <person name="Andersson S.G."/>
            <person name="Vasquez A."/>
        </authorList>
    </citation>
    <scope>NUCLEOTIDE SEQUENCE [LARGE SCALE GENOMIC DNA]</scope>
    <source>
        <strain evidence="18 19">Hon2</strain>
    </source>
</reference>
<dbReference type="SUPFAM" id="SSF52540">
    <property type="entry name" value="P-loop containing nucleoside triphosphate hydrolases"/>
    <property type="match status" value="1"/>
</dbReference>
<dbReference type="SMART" id="SM00490">
    <property type="entry name" value="HELICc"/>
    <property type="match status" value="1"/>
</dbReference>
<dbReference type="GO" id="GO:0006281">
    <property type="term" value="P:DNA repair"/>
    <property type="evidence" value="ECO:0007669"/>
    <property type="project" value="UniProtKB-UniRule"/>
</dbReference>
<gene>
    <name evidence="18" type="primary">recG</name>
    <name evidence="18" type="ORF">JG29_06480</name>
</gene>
<name>A0A0F4KT70_9LACO</name>
<keyword evidence="7 15" id="KW-0067">ATP-binding</keyword>
<evidence type="ECO:0000256" key="12">
    <source>
        <dbReference type="ARBA" id="ARBA00034617"/>
    </source>
</evidence>
<dbReference type="PANTHER" id="PTHR47964:SF1">
    <property type="entry name" value="ATP-DEPENDENT DNA HELICASE HOMOLOG RECG, CHLOROPLASTIC"/>
    <property type="match status" value="1"/>
</dbReference>
<sequence length="675" mass="76974">MSDLFKSVSYLSGVGIKTQQALADLGIVTIQDLLYYFPLRYEDLLLKSVNEAHDQEKIVIAGVVASNPVLRRFGYKKTLLIVRLLLDNETIPVTFFNQPWLQDKFIVGQETLVYGRWNEAKRSLVGMKILSATALTKTSLEAVYPTNKKIHQKTLIKLIKQAVTKYADQALETFDDPLRQKYHLLKEAQIIRGMHFPQNIAEAKAARRSAKFRELFLYQARLAQLKQKNAQQTNGISELYNQAYVQQFIQQFDFTLTTAQKRVLKEILDDMKAKSTMNRLLQGDVGSGKTAVAAIAMFAAVTAGFQAALMVPTEILARQHYLKLKPLFDSFQLTTTLLTSSLTPLQRRQELSKISQGRYNIIIGTQALFQADVLYQHLGLVVIDEQHRFGVEQRRALRQKGQQPDVLLMTATPIPRTLAITYYGEMDLSVIDELPAGRKDVATYWLRFNKLDQVRHFLQIQLSKNAQVFVVTPLISESDKMNLYNAEDIYQHLQKEFSNYRIALLYGQMDSEEKQTIMQDFQNQKIDILVATTVVEVGVDIPNARVMIVYNADHFGLSQLHQLRGRVGRGQQQSYCILLADPHNKTAIERLRVMTQTNDGFQLAQKDLQLRGAGDLFGSKQSGMPNFKLADPLADEQMLFWAHQEVQQLFAADPQLKKHYPLKMYLKSQSQTSLD</sequence>
<comment type="catalytic activity">
    <reaction evidence="14 15">
        <text>ATP + H2O = ADP + phosphate + H(+)</text>
        <dbReference type="Rhea" id="RHEA:13065"/>
        <dbReference type="ChEBI" id="CHEBI:15377"/>
        <dbReference type="ChEBI" id="CHEBI:15378"/>
        <dbReference type="ChEBI" id="CHEBI:30616"/>
        <dbReference type="ChEBI" id="CHEBI:43474"/>
        <dbReference type="ChEBI" id="CHEBI:456216"/>
        <dbReference type="EC" id="5.6.2.4"/>
    </reaction>
</comment>
<evidence type="ECO:0000313" key="18">
    <source>
        <dbReference type="EMBL" id="KJY49194.1"/>
    </source>
</evidence>
<dbReference type="OrthoDB" id="9804325at2"/>
<dbReference type="CDD" id="cd18792">
    <property type="entry name" value="SF2_C_RecG_TRCF"/>
    <property type="match status" value="1"/>
</dbReference>
<dbReference type="GO" id="GO:0006310">
    <property type="term" value="P:DNA recombination"/>
    <property type="evidence" value="ECO:0007669"/>
    <property type="project" value="UniProtKB-UniRule"/>
</dbReference>
<dbReference type="PROSITE" id="PS51194">
    <property type="entry name" value="HELICASE_CTER"/>
    <property type="match status" value="1"/>
</dbReference>
<dbReference type="GO" id="GO:0043138">
    <property type="term" value="F:3'-5' DNA helicase activity"/>
    <property type="evidence" value="ECO:0007669"/>
    <property type="project" value="UniProtKB-EC"/>
</dbReference>
<comment type="catalytic activity">
    <reaction evidence="12 15">
        <text>Couples ATP hydrolysis with the unwinding of duplex DNA by translocating in the 3'-5' direction.</text>
        <dbReference type="EC" id="5.6.2.4"/>
    </reaction>
</comment>
<organism evidence="18 19">
    <name type="scientific">Bombilactobacillus mellis</name>
    <dbReference type="NCBI Taxonomy" id="1218508"/>
    <lineage>
        <taxon>Bacteria</taxon>
        <taxon>Bacillati</taxon>
        <taxon>Bacillota</taxon>
        <taxon>Bacilli</taxon>
        <taxon>Lactobacillales</taxon>
        <taxon>Lactobacillaceae</taxon>
        <taxon>Bombilactobacillus</taxon>
    </lineage>
</organism>
<keyword evidence="10 15" id="KW-0234">DNA repair</keyword>
<proteinExistence type="inferred from homology"/>
<dbReference type="InterPro" id="IPR001650">
    <property type="entry name" value="Helicase_C-like"/>
</dbReference>
<evidence type="ECO:0000256" key="5">
    <source>
        <dbReference type="ARBA" id="ARBA00022801"/>
    </source>
</evidence>
<evidence type="ECO:0000256" key="4">
    <source>
        <dbReference type="ARBA" id="ARBA00022763"/>
    </source>
</evidence>
<keyword evidence="9 15" id="KW-0233">DNA recombination</keyword>
<dbReference type="EMBL" id="JXBZ01000005">
    <property type="protein sequence ID" value="KJY49194.1"/>
    <property type="molecule type" value="Genomic_DNA"/>
</dbReference>
<dbReference type="EC" id="5.6.2.4" evidence="13 15"/>
<dbReference type="InterPro" id="IPR004609">
    <property type="entry name" value="ATP-dep_DNA_helicase_RecG"/>
</dbReference>
<dbReference type="NCBIfam" id="NF008168">
    <property type="entry name" value="PRK10917.2-2"/>
    <property type="match status" value="1"/>
</dbReference>
<accession>A0A0F4KT70</accession>
<dbReference type="InterPro" id="IPR045562">
    <property type="entry name" value="RecG_dom3_C"/>
</dbReference>
<evidence type="ECO:0000256" key="7">
    <source>
        <dbReference type="ARBA" id="ARBA00022840"/>
    </source>
</evidence>
<comment type="function">
    <text evidence="15">Plays a critical role in recombination and DNA repair. Helps process Holliday junction intermediates to mature products by catalyzing branch migration. Has replication fork regression activity, unwinds stalled or blocked replication forks to make a HJ that can be resolved. Has a DNA unwinding activity characteristic of a DNA helicase with 3'-5' polarity.</text>
</comment>
<dbReference type="InterPro" id="IPR047112">
    <property type="entry name" value="RecG/Mfd"/>
</dbReference>
<dbReference type="CDD" id="cd04488">
    <property type="entry name" value="RecG_wedge_OBF"/>
    <property type="match status" value="1"/>
</dbReference>
<dbReference type="Pfam" id="PF00270">
    <property type="entry name" value="DEAD"/>
    <property type="match status" value="1"/>
</dbReference>
<dbReference type="SMART" id="SM00487">
    <property type="entry name" value="DEXDc"/>
    <property type="match status" value="1"/>
</dbReference>
<feature type="domain" description="Helicase C-terminal" evidence="17">
    <location>
        <begin position="450"/>
        <end position="609"/>
    </location>
</feature>
<dbReference type="Pfam" id="PF19833">
    <property type="entry name" value="RecG_dom3_C"/>
    <property type="match status" value="1"/>
</dbReference>
<evidence type="ECO:0000259" key="17">
    <source>
        <dbReference type="PROSITE" id="PS51194"/>
    </source>
</evidence>
<dbReference type="Gene3D" id="3.40.50.300">
    <property type="entry name" value="P-loop containing nucleotide triphosphate hydrolases"/>
    <property type="match status" value="2"/>
</dbReference>
<evidence type="ECO:0000313" key="19">
    <source>
        <dbReference type="Proteomes" id="UP000033695"/>
    </source>
</evidence>
<evidence type="ECO:0000256" key="2">
    <source>
        <dbReference type="ARBA" id="ARBA00017846"/>
    </source>
</evidence>
<keyword evidence="19" id="KW-1185">Reference proteome</keyword>
<evidence type="ECO:0000256" key="3">
    <source>
        <dbReference type="ARBA" id="ARBA00022741"/>
    </source>
</evidence>
<keyword evidence="3 15" id="KW-0547">Nucleotide-binding</keyword>
<evidence type="ECO:0000256" key="10">
    <source>
        <dbReference type="ARBA" id="ARBA00023204"/>
    </source>
</evidence>
<dbReference type="AlphaFoldDB" id="A0A0F4KT70"/>
<protein>
    <recommendedName>
        <fullName evidence="2 15">ATP-dependent DNA helicase RecG</fullName>
        <ecNumber evidence="13 15">5.6.2.4</ecNumber>
    </recommendedName>
</protein>
<evidence type="ECO:0000256" key="1">
    <source>
        <dbReference type="ARBA" id="ARBA00007504"/>
    </source>
</evidence>
<dbReference type="STRING" id="1218508.JG29_06480"/>
<dbReference type="GO" id="GO:0005524">
    <property type="term" value="F:ATP binding"/>
    <property type="evidence" value="ECO:0007669"/>
    <property type="project" value="UniProtKB-KW"/>
</dbReference>
<dbReference type="HOGENOM" id="CLU_005122_7_1_9"/>
<keyword evidence="4 15" id="KW-0227">DNA damage</keyword>
<dbReference type="Pfam" id="PF17191">
    <property type="entry name" value="RecG_wedge"/>
    <property type="match status" value="1"/>
</dbReference>
<feature type="domain" description="Helicase ATP-binding" evidence="16">
    <location>
        <begin position="270"/>
        <end position="431"/>
    </location>
</feature>
<dbReference type="Proteomes" id="UP000033695">
    <property type="component" value="Unassembled WGS sequence"/>
</dbReference>
<keyword evidence="5 15" id="KW-0378">Hydrolase</keyword>
<keyword evidence="11" id="KW-0413">Isomerase</keyword>
<dbReference type="InterPro" id="IPR011545">
    <property type="entry name" value="DEAD/DEAH_box_helicase_dom"/>
</dbReference>
<evidence type="ECO:0000256" key="15">
    <source>
        <dbReference type="RuleBase" id="RU363016"/>
    </source>
</evidence>
<evidence type="ECO:0000256" key="11">
    <source>
        <dbReference type="ARBA" id="ARBA00023235"/>
    </source>
</evidence>
<dbReference type="PANTHER" id="PTHR47964">
    <property type="entry name" value="ATP-DEPENDENT DNA HELICASE HOMOLOG RECG, CHLOROPLASTIC"/>
    <property type="match status" value="1"/>
</dbReference>
<dbReference type="GO" id="GO:0016887">
    <property type="term" value="F:ATP hydrolysis activity"/>
    <property type="evidence" value="ECO:0007669"/>
    <property type="project" value="RHEA"/>
</dbReference>
<keyword evidence="8" id="KW-0238">DNA-binding</keyword>
<dbReference type="Pfam" id="PF00271">
    <property type="entry name" value="Helicase_C"/>
    <property type="match status" value="1"/>
</dbReference>
<dbReference type="InterPro" id="IPR027417">
    <property type="entry name" value="P-loop_NTPase"/>
</dbReference>
<dbReference type="SUPFAM" id="SSF50249">
    <property type="entry name" value="Nucleic acid-binding proteins"/>
    <property type="match status" value="1"/>
</dbReference>
<dbReference type="NCBIfam" id="TIGR00643">
    <property type="entry name" value="recG"/>
    <property type="match status" value="1"/>
</dbReference>
<dbReference type="PROSITE" id="PS51192">
    <property type="entry name" value="HELICASE_ATP_BIND_1"/>
    <property type="match status" value="1"/>
</dbReference>
<dbReference type="NCBIfam" id="NF008165">
    <property type="entry name" value="PRK10917.1-3"/>
    <property type="match status" value="1"/>
</dbReference>
<keyword evidence="6 15" id="KW-0347">Helicase</keyword>
<comment type="similarity">
    <text evidence="1 15">Belongs to the helicase family. RecG subfamily.</text>
</comment>
<dbReference type="PATRIC" id="fig|1218508.4.peg.663"/>
<dbReference type="Gene3D" id="2.40.50.140">
    <property type="entry name" value="Nucleic acid-binding proteins"/>
    <property type="match status" value="1"/>
</dbReference>